<evidence type="ECO:0000313" key="4">
    <source>
        <dbReference type="Proteomes" id="UP000606193"/>
    </source>
</evidence>
<evidence type="ECO:0000313" key="3">
    <source>
        <dbReference type="EMBL" id="MBC8562349.1"/>
    </source>
</evidence>
<dbReference type="Proteomes" id="UP000606193">
    <property type="component" value="Unassembled WGS sequence"/>
</dbReference>
<feature type="region of interest" description="Disordered" evidence="1">
    <location>
        <begin position="464"/>
        <end position="614"/>
    </location>
</feature>
<comment type="caution">
    <text evidence="3">The sequence shown here is derived from an EMBL/GenBank/DDBJ whole genome shotgun (WGS) entry which is preliminary data.</text>
</comment>
<dbReference type="Pfam" id="PF13306">
    <property type="entry name" value="LRR_5"/>
    <property type="match status" value="3"/>
</dbReference>
<evidence type="ECO:0000259" key="2">
    <source>
        <dbReference type="PROSITE" id="PS50853"/>
    </source>
</evidence>
<dbReference type="Gene3D" id="3.80.10.10">
    <property type="entry name" value="Ribonuclease Inhibitor"/>
    <property type="match status" value="1"/>
</dbReference>
<dbReference type="SUPFAM" id="SSF49265">
    <property type="entry name" value="Fibronectin type III"/>
    <property type="match status" value="1"/>
</dbReference>
<dbReference type="RefSeq" id="WP_283241951.1">
    <property type="nucleotide sequence ID" value="NZ_JACRSX010000006.1"/>
</dbReference>
<feature type="compositionally biased region" description="Low complexity" evidence="1">
    <location>
        <begin position="539"/>
        <end position="565"/>
    </location>
</feature>
<dbReference type="EMBL" id="JACRSX010000006">
    <property type="protein sequence ID" value="MBC8562349.1"/>
    <property type="molecule type" value="Genomic_DNA"/>
</dbReference>
<dbReference type="InterPro" id="IPR013783">
    <property type="entry name" value="Ig-like_fold"/>
</dbReference>
<dbReference type="SUPFAM" id="SSF52058">
    <property type="entry name" value="L domain-like"/>
    <property type="match status" value="1"/>
</dbReference>
<keyword evidence="4" id="KW-1185">Reference proteome</keyword>
<proteinExistence type="predicted"/>
<dbReference type="InterPro" id="IPR036116">
    <property type="entry name" value="FN3_sf"/>
</dbReference>
<reference evidence="3 4" key="1">
    <citation type="submission" date="2020-08" db="EMBL/GenBank/DDBJ databases">
        <title>Genome public.</title>
        <authorList>
            <person name="Liu C."/>
            <person name="Sun Q."/>
        </authorList>
    </citation>
    <scope>NUCLEOTIDE SEQUENCE [LARGE SCALE GENOMIC DNA]</scope>
    <source>
        <strain evidence="3 4">NSJ-37</strain>
    </source>
</reference>
<feature type="domain" description="Fibronectin type-III" evidence="2">
    <location>
        <begin position="616"/>
        <end position="710"/>
    </location>
</feature>
<dbReference type="PROSITE" id="PS50853">
    <property type="entry name" value="FN3"/>
    <property type="match status" value="1"/>
</dbReference>
<feature type="compositionally biased region" description="Polar residues" evidence="1">
    <location>
        <begin position="581"/>
        <end position="601"/>
    </location>
</feature>
<gene>
    <name evidence="3" type="ORF">H8704_06855</name>
</gene>
<dbReference type="Gene3D" id="2.60.40.10">
    <property type="entry name" value="Immunoglobulins"/>
    <property type="match status" value="1"/>
</dbReference>
<dbReference type="InterPro" id="IPR026906">
    <property type="entry name" value="LRR_5"/>
</dbReference>
<dbReference type="CDD" id="cd00063">
    <property type="entry name" value="FN3"/>
    <property type="match status" value="1"/>
</dbReference>
<dbReference type="PRINTS" id="PR01217">
    <property type="entry name" value="PRICHEXTENSN"/>
</dbReference>
<accession>A0ABR7N143</accession>
<sequence>MFERKHIRWISWILIIALLISGDFLGNPVSERTSAAENPVSYRNVIYTLDENNKDPQGIYYNISGDEAMVGDTSFGAADYQGAGDGIVIIPDAVSKDGNVYDVTNISSYAFNRCSKLREITVGDNVQKISEGAFSLSGLSKIHIGKQVQKIETSWLVPFEGTKLEEITIDPENRFYTVKDGVLFTTDMSELVRYPSQDTRTEYTIPDSVTKISQYAFESVRNVKNMMIPSGVEEIGAAAFEAATALYPVQDLRNVKRLGAMAFADVKNLRMILLGENLQIYMGKAYQNTNQIIIRSGIESLYLPGGTKTSYEVLNGCTGVKSVIFGKGMTLHRGDGAYCKELENIVLPEDLTEIPENFAKGCTSLKSIYIPETVTKIGENAFQDDTVVLYGKKDSVAESYAKEAGLTFQDIDEHVHQYEPYTFYEDEYVTITGMLCRECGHAYDCEQTLIKALPETSAFPIVTTSTPTVTPTATSTPSPPAGVTPSATPTLSPPVGVTPTATPTLSPPAGVTPTATPTLSPPAGVTPSATPTPSPPAGVTPSATPTLSPPAGVTPTATPTLSPPAGVTPSATPTAKPMISLNPTVSPQGSPAPSVLSTSMPDTDASAEPSERSDLSIAGLRVRSGDNRHVTLSWSYNMSATGYEIYMSSGKNKTYRRIQTLSGQTLSYTYNKQKAGVRYRYKLRAWWTDGSRIVYGAFTKPQTITVTRLITPVISVQKKRAGSIPYLLLRVKRYNADRVQLYAATNGGAYKKIVLKTNSIKKLHGIYRIRYQKGNKTFRIRIRTYRKRGKKRLFSYYSKPVKIKG</sequence>
<dbReference type="InterPro" id="IPR003961">
    <property type="entry name" value="FN3_dom"/>
</dbReference>
<dbReference type="PANTHER" id="PTHR45661:SF3">
    <property type="entry name" value="IG-LIKE DOMAIN-CONTAINING PROTEIN"/>
    <property type="match status" value="1"/>
</dbReference>
<feature type="compositionally biased region" description="Low complexity" evidence="1">
    <location>
        <begin position="464"/>
        <end position="476"/>
    </location>
</feature>
<evidence type="ECO:0000256" key="1">
    <source>
        <dbReference type="SAM" id="MobiDB-lite"/>
    </source>
</evidence>
<dbReference type="InterPro" id="IPR032675">
    <property type="entry name" value="LRR_dom_sf"/>
</dbReference>
<feature type="compositionally biased region" description="Low complexity" evidence="1">
    <location>
        <begin position="483"/>
        <end position="529"/>
    </location>
</feature>
<dbReference type="PANTHER" id="PTHR45661">
    <property type="entry name" value="SURFACE ANTIGEN"/>
    <property type="match status" value="1"/>
</dbReference>
<protein>
    <submittedName>
        <fullName evidence="3">Leucine-rich repeat protein</fullName>
    </submittedName>
</protein>
<name>A0ABR7N143_9FIRM</name>
<organism evidence="3 4">
    <name type="scientific">Jutongia huaianensis</name>
    <dbReference type="NCBI Taxonomy" id="2763668"/>
    <lineage>
        <taxon>Bacteria</taxon>
        <taxon>Bacillati</taxon>
        <taxon>Bacillota</taxon>
        <taxon>Clostridia</taxon>
        <taxon>Lachnospirales</taxon>
        <taxon>Lachnospiraceae</taxon>
        <taxon>Jutongia</taxon>
    </lineage>
</organism>
<dbReference type="InterPro" id="IPR053139">
    <property type="entry name" value="Surface_bspA-like"/>
</dbReference>